<accession>A0ABD3IE29</accession>
<evidence type="ECO:0000313" key="1">
    <source>
        <dbReference type="EMBL" id="KAL3701581.1"/>
    </source>
</evidence>
<keyword evidence="2" id="KW-1185">Reference proteome</keyword>
<protein>
    <submittedName>
        <fullName evidence="1">Uncharacterized protein</fullName>
    </submittedName>
</protein>
<proteinExistence type="predicted"/>
<name>A0ABD3IE29_9MARC</name>
<dbReference type="AlphaFoldDB" id="A0ABD3IE29"/>
<sequence>MKTAAELALILENKLIPPVSPIPASWKRVVTELVNALAAEQRKVEELKFKLQVESSRTEIREMDNWLIKRFFNSSLIQEEHSAQHMENLKFLLIKHGVPVPAEVTGDAIFVLKSQLATEVKKLKNLLGLREKSSEPEKTHQVAEVAVLLAEARALLGRD</sequence>
<gene>
    <name evidence="1" type="ORF">R1sor_019603</name>
</gene>
<dbReference type="Proteomes" id="UP001633002">
    <property type="component" value="Unassembled WGS sequence"/>
</dbReference>
<organism evidence="1 2">
    <name type="scientific">Riccia sorocarpa</name>
    <dbReference type="NCBI Taxonomy" id="122646"/>
    <lineage>
        <taxon>Eukaryota</taxon>
        <taxon>Viridiplantae</taxon>
        <taxon>Streptophyta</taxon>
        <taxon>Embryophyta</taxon>
        <taxon>Marchantiophyta</taxon>
        <taxon>Marchantiopsida</taxon>
        <taxon>Marchantiidae</taxon>
        <taxon>Marchantiales</taxon>
        <taxon>Ricciaceae</taxon>
        <taxon>Riccia</taxon>
    </lineage>
</organism>
<comment type="caution">
    <text evidence="1">The sequence shown here is derived from an EMBL/GenBank/DDBJ whole genome shotgun (WGS) entry which is preliminary data.</text>
</comment>
<evidence type="ECO:0000313" key="2">
    <source>
        <dbReference type="Proteomes" id="UP001633002"/>
    </source>
</evidence>
<reference evidence="1 2" key="1">
    <citation type="submission" date="2024-09" db="EMBL/GenBank/DDBJ databases">
        <title>Chromosome-scale assembly of Riccia sorocarpa.</title>
        <authorList>
            <person name="Paukszto L."/>
        </authorList>
    </citation>
    <scope>NUCLEOTIDE SEQUENCE [LARGE SCALE GENOMIC DNA]</scope>
    <source>
        <strain evidence="1">LP-2024</strain>
        <tissue evidence="1">Aerial parts of the thallus</tissue>
    </source>
</reference>
<dbReference type="EMBL" id="JBJQOH010000001">
    <property type="protein sequence ID" value="KAL3701581.1"/>
    <property type="molecule type" value="Genomic_DNA"/>
</dbReference>